<dbReference type="Proteomes" id="UP001516464">
    <property type="component" value="Unassembled WGS sequence"/>
</dbReference>
<reference evidence="1 2" key="1">
    <citation type="submission" date="2019-01" db="EMBL/GenBank/DDBJ databases">
        <title>Genomes sequencing and comparative genomics of infectious freshwater microsporidia, Cucumispora dikerogammari and Thelohania contejeani.</title>
        <authorList>
            <person name="Cormier A."/>
            <person name="Giraud I."/>
            <person name="Wattier R."/>
            <person name="Teixeira M."/>
            <person name="Grandjean F."/>
            <person name="Rigaud T."/>
            <person name="Cordaux R."/>
        </authorList>
    </citation>
    <scope>NUCLEOTIDE SEQUENCE [LARGE SCALE GENOMIC DNA]</scope>
    <source>
        <strain evidence="1">T1</strain>
        <tissue evidence="1">Spores</tissue>
    </source>
</reference>
<name>A0ABQ7HZQ2_9MICR</name>
<evidence type="ECO:0000313" key="1">
    <source>
        <dbReference type="EMBL" id="KAF7683690.1"/>
    </source>
</evidence>
<organism evidence="1 2">
    <name type="scientific">Astathelohania contejeani</name>
    <dbReference type="NCBI Taxonomy" id="164912"/>
    <lineage>
        <taxon>Eukaryota</taxon>
        <taxon>Fungi</taxon>
        <taxon>Fungi incertae sedis</taxon>
        <taxon>Microsporidia</taxon>
        <taxon>Astathelohaniidae</taxon>
        <taxon>Astathelohania</taxon>
    </lineage>
</organism>
<accession>A0ABQ7HZQ2</accession>
<comment type="caution">
    <text evidence="1">The sequence shown here is derived from an EMBL/GenBank/DDBJ whole genome shotgun (WGS) entry which is preliminary data.</text>
</comment>
<dbReference type="EMBL" id="SBIQ01000061">
    <property type="protein sequence ID" value="KAF7683690.1"/>
    <property type="molecule type" value="Genomic_DNA"/>
</dbReference>
<evidence type="ECO:0000313" key="2">
    <source>
        <dbReference type="Proteomes" id="UP001516464"/>
    </source>
</evidence>
<evidence type="ECO:0008006" key="3">
    <source>
        <dbReference type="Google" id="ProtNLM"/>
    </source>
</evidence>
<gene>
    <name evidence="1" type="ORF">TCON_1107</name>
</gene>
<sequence>MIETDEKIIDCLEEIDMTFFLINRTLREIKTKVEDISKVNNKIVSDCKPWLDLFGIGEKMEVNDIEAISRNTEPSIVIESNIDAASLKCSSPSNPFLDDSFVSNEWLNKMENKYNKVSDSSIIGEVSILNKSYNNINNVSDFTNDESINIEQSIKNKHLIEESIFESSEGEIETIPFNINDLPSIFVDDPLLKHIYDIINESGTISMDKIYSSNPGITSEKINLFVELLIRKRFIKNRNGILSTK</sequence>
<proteinExistence type="predicted"/>
<protein>
    <recommendedName>
        <fullName evidence="3">Outer kinetochore protein ASK1</fullName>
    </recommendedName>
</protein>
<keyword evidence="2" id="KW-1185">Reference proteome</keyword>